<dbReference type="AlphaFoldDB" id="A0A815B457"/>
<dbReference type="EMBL" id="CAJNOJ010000188">
    <property type="protein sequence ID" value="CAF1264056.1"/>
    <property type="molecule type" value="Genomic_DNA"/>
</dbReference>
<proteinExistence type="predicted"/>
<protein>
    <submittedName>
        <fullName evidence="1">Uncharacterized protein</fullName>
    </submittedName>
</protein>
<evidence type="ECO:0000313" key="2">
    <source>
        <dbReference type="Proteomes" id="UP000663852"/>
    </source>
</evidence>
<accession>A0A815B457</accession>
<organism evidence="1 2">
    <name type="scientific">Adineta ricciae</name>
    <name type="common">Rotifer</name>
    <dbReference type="NCBI Taxonomy" id="249248"/>
    <lineage>
        <taxon>Eukaryota</taxon>
        <taxon>Metazoa</taxon>
        <taxon>Spiralia</taxon>
        <taxon>Gnathifera</taxon>
        <taxon>Rotifera</taxon>
        <taxon>Eurotatoria</taxon>
        <taxon>Bdelloidea</taxon>
        <taxon>Adinetida</taxon>
        <taxon>Adinetidae</taxon>
        <taxon>Adineta</taxon>
    </lineage>
</organism>
<evidence type="ECO:0000313" key="1">
    <source>
        <dbReference type="EMBL" id="CAF1264056.1"/>
    </source>
</evidence>
<sequence>MFGSTLRCTDTNGKRELARGDFDLKMMKEYINQIPSRDGYEECQIDIYVTSAGGKYSTIHFYGNKNKTKLDGHNQLTIQTRIAQSTNTGIDSPPLVWKTIEFTCQNKDTCNQQYLLDHFDLITSIDYSPLASALKIVLEIQKSRADYCALNNTDNATMCSIPTCTSIHIHRLNQSIQKCVDYDDVRIGIDIQADIDLFYRKDDRDRFVVNLDMTSTLRRIQYWCRYDNCNNRVIEEQVKSVVGKLYEIRSIQEIFRERFQKDHVTSTISTTTRNEHAHLEYSFLSILVYCSIQLIFFLQ</sequence>
<dbReference type="Proteomes" id="UP000663852">
    <property type="component" value="Unassembled WGS sequence"/>
</dbReference>
<reference evidence="1" key="1">
    <citation type="submission" date="2021-02" db="EMBL/GenBank/DDBJ databases">
        <authorList>
            <person name="Nowell W R."/>
        </authorList>
    </citation>
    <scope>NUCLEOTIDE SEQUENCE</scope>
</reference>
<gene>
    <name evidence="1" type="ORF">EDS130_LOCUS28666</name>
</gene>
<comment type="caution">
    <text evidence="1">The sequence shown here is derived from an EMBL/GenBank/DDBJ whole genome shotgun (WGS) entry which is preliminary data.</text>
</comment>
<name>A0A815B457_ADIRI</name>